<protein>
    <recommendedName>
        <fullName evidence="1">Stress-response A/B barrel domain-containing protein</fullName>
    </recommendedName>
</protein>
<dbReference type="RefSeq" id="WP_154760976.1">
    <property type="nucleotide sequence ID" value="NZ_WMBA01000081.1"/>
</dbReference>
<comment type="caution">
    <text evidence="2">The sequence shown here is derived from an EMBL/GenBank/DDBJ whole genome shotgun (WGS) entry which is preliminary data.</text>
</comment>
<keyword evidence="3" id="KW-1185">Reference proteome</keyword>
<gene>
    <name evidence="2" type="ORF">GKO32_33720</name>
</gene>
<dbReference type="Gene3D" id="3.30.70.100">
    <property type="match status" value="1"/>
</dbReference>
<feature type="domain" description="Stress-response A/B barrel" evidence="1">
    <location>
        <begin position="2"/>
        <end position="95"/>
    </location>
</feature>
<evidence type="ECO:0000259" key="1">
    <source>
        <dbReference type="PROSITE" id="PS51502"/>
    </source>
</evidence>
<sequence>MIQHVLLFWFKDGAGPDEVKAVLDGISRFTDIPSVETVAVSENRGDPALSDPFTHAAILTFRGIAERDAFFADERHVALRRQAIPLFGELKTISVES</sequence>
<reference evidence="2 3" key="1">
    <citation type="submission" date="2019-11" db="EMBL/GenBank/DDBJ databases">
        <title>Draft genome of Amycolatopsis RM579.</title>
        <authorList>
            <person name="Duangmal K."/>
            <person name="Mingma R."/>
        </authorList>
    </citation>
    <scope>NUCLEOTIDE SEQUENCE [LARGE SCALE GENOMIC DNA]</scope>
    <source>
        <strain evidence="2 3">RM579</strain>
    </source>
</reference>
<name>A0A6N7ZB46_9PSEU</name>
<dbReference type="Pfam" id="PF07876">
    <property type="entry name" value="Dabb"/>
    <property type="match status" value="1"/>
</dbReference>
<proteinExistence type="predicted"/>
<dbReference type="SUPFAM" id="SSF54909">
    <property type="entry name" value="Dimeric alpha+beta barrel"/>
    <property type="match status" value="1"/>
</dbReference>
<organism evidence="2 3">
    <name type="scientific">Amycolatopsis pithecellobii</name>
    <dbReference type="NCBI Taxonomy" id="664692"/>
    <lineage>
        <taxon>Bacteria</taxon>
        <taxon>Bacillati</taxon>
        <taxon>Actinomycetota</taxon>
        <taxon>Actinomycetes</taxon>
        <taxon>Pseudonocardiales</taxon>
        <taxon>Pseudonocardiaceae</taxon>
        <taxon>Amycolatopsis</taxon>
    </lineage>
</organism>
<evidence type="ECO:0000313" key="3">
    <source>
        <dbReference type="Proteomes" id="UP000440096"/>
    </source>
</evidence>
<dbReference type="AlphaFoldDB" id="A0A6N7ZB46"/>
<dbReference type="InterPro" id="IPR013097">
    <property type="entry name" value="Dabb"/>
</dbReference>
<dbReference type="InterPro" id="IPR011008">
    <property type="entry name" value="Dimeric_a/b-barrel"/>
</dbReference>
<dbReference type="PROSITE" id="PS51502">
    <property type="entry name" value="S_R_A_B_BARREL"/>
    <property type="match status" value="1"/>
</dbReference>
<dbReference type="SMART" id="SM00886">
    <property type="entry name" value="Dabb"/>
    <property type="match status" value="1"/>
</dbReference>
<dbReference type="Proteomes" id="UP000440096">
    <property type="component" value="Unassembled WGS sequence"/>
</dbReference>
<dbReference type="OrthoDB" id="5518399at2"/>
<accession>A0A6N7ZB46</accession>
<dbReference type="EMBL" id="WMBA01000081">
    <property type="protein sequence ID" value="MTD58905.1"/>
    <property type="molecule type" value="Genomic_DNA"/>
</dbReference>
<evidence type="ECO:0000313" key="2">
    <source>
        <dbReference type="EMBL" id="MTD58905.1"/>
    </source>
</evidence>